<name>A0A7C9PEX4_9BURK</name>
<dbReference type="PANTHER" id="PTHR33164">
    <property type="entry name" value="TRANSCRIPTIONAL REGULATOR, MARR FAMILY"/>
    <property type="match status" value="1"/>
</dbReference>
<dbReference type="RefSeq" id="WP_163456040.1">
    <property type="nucleotide sequence ID" value="NZ_JAAGOH010000002.1"/>
</dbReference>
<keyword evidence="3" id="KW-1185">Reference proteome</keyword>
<organism evidence="2 3">
    <name type="scientific">Ideonella livida</name>
    <dbReference type="NCBI Taxonomy" id="2707176"/>
    <lineage>
        <taxon>Bacteria</taxon>
        <taxon>Pseudomonadati</taxon>
        <taxon>Pseudomonadota</taxon>
        <taxon>Betaproteobacteria</taxon>
        <taxon>Burkholderiales</taxon>
        <taxon>Sphaerotilaceae</taxon>
        <taxon>Ideonella</taxon>
    </lineage>
</organism>
<comment type="caution">
    <text evidence="2">The sequence shown here is derived from an EMBL/GenBank/DDBJ whole genome shotgun (WGS) entry which is preliminary data.</text>
</comment>
<dbReference type="Pfam" id="PF12802">
    <property type="entry name" value="MarR_2"/>
    <property type="match status" value="1"/>
</dbReference>
<dbReference type="SUPFAM" id="SSF46785">
    <property type="entry name" value="Winged helix' DNA-binding domain"/>
    <property type="match status" value="1"/>
</dbReference>
<sequence>MPPTSAQPAPQQASRVLRQFRQVFNTVRAHFQQVEKHAGVSGAQLWALSLVAAEPGLGVGALAQAMDVHPSTASNLVRALQGAALLEARREGPDRRAVQLHLTPQGQDVLARAPAPFSGVLPQALAALDADCLGRLERDLAQLLRHLEADARAARTPLADL</sequence>
<dbReference type="PANTHER" id="PTHR33164:SF89">
    <property type="entry name" value="MARR FAMILY REGULATORY PROTEIN"/>
    <property type="match status" value="1"/>
</dbReference>
<dbReference type="InterPro" id="IPR036388">
    <property type="entry name" value="WH-like_DNA-bd_sf"/>
</dbReference>
<feature type="domain" description="HTH marR-type" evidence="1">
    <location>
        <begin position="13"/>
        <end position="149"/>
    </location>
</feature>
<accession>A0A7C9PEX4</accession>
<evidence type="ECO:0000259" key="1">
    <source>
        <dbReference type="PROSITE" id="PS50995"/>
    </source>
</evidence>
<dbReference type="PROSITE" id="PS50995">
    <property type="entry name" value="HTH_MARR_2"/>
    <property type="match status" value="1"/>
</dbReference>
<dbReference type="InterPro" id="IPR000835">
    <property type="entry name" value="HTH_MarR-typ"/>
</dbReference>
<dbReference type="GO" id="GO:0003700">
    <property type="term" value="F:DNA-binding transcription factor activity"/>
    <property type="evidence" value="ECO:0007669"/>
    <property type="project" value="InterPro"/>
</dbReference>
<dbReference type="InterPro" id="IPR039422">
    <property type="entry name" value="MarR/SlyA-like"/>
</dbReference>
<reference evidence="2 3" key="1">
    <citation type="submission" date="2020-02" db="EMBL/GenBank/DDBJ databases">
        <title>Ideonella bacterium strain TBM-1.</title>
        <authorList>
            <person name="Chen W.-M."/>
        </authorList>
    </citation>
    <scope>NUCLEOTIDE SEQUENCE [LARGE SCALE GENOMIC DNA]</scope>
    <source>
        <strain evidence="2 3">TBM-1</strain>
    </source>
</reference>
<dbReference type="SMART" id="SM00347">
    <property type="entry name" value="HTH_MARR"/>
    <property type="match status" value="1"/>
</dbReference>
<evidence type="ECO:0000313" key="3">
    <source>
        <dbReference type="Proteomes" id="UP000484255"/>
    </source>
</evidence>
<dbReference type="InterPro" id="IPR036390">
    <property type="entry name" value="WH_DNA-bd_sf"/>
</dbReference>
<evidence type="ECO:0000313" key="2">
    <source>
        <dbReference type="EMBL" id="NDY90197.1"/>
    </source>
</evidence>
<dbReference type="EMBL" id="JAAGOH010000002">
    <property type="protein sequence ID" value="NDY90197.1"/>
    <property type="molecule type" value="Genomic_DNA"/>
</dbReference>
<dbReference type="Proteomes" id="UP000484255">
    <property type="component" value="Unassembled WGS sequence"/>
</dbReference>
<proteinExistence type="predicted"/>
<gene>
    <name evidence="2" type="ORF">G3A44_03205</name>
</gene>
<dbReference type="AlphaFoldDB" id="A0A7C9PEX4"/>
<dbReference type="GO" id="GO:0006950">
    <property type="term" value="P:response to stress"/>
    <property type="evidence" value="ECO:0007669"/>
    <property type="project" value="TreeGrafter"/>
</dbReference>
<protein>
    <submittedName>
        <fullName evidence="2">MarR family transcriptional regulator</fullName>
    </submittedName>
</protein>
<dbReference type="Gene3D" id="1.10.10.10">
    <property type="entry name" value="Winged helix-like DNA-binding domain superfamily/Winged helix DNA-binding domain"/>
    <property type="match status" value="1"/>
</dbReference>